<gene>
    <name evidence="2" type="ORF">SAMN02787073_1576</name>
</gene>
<feature type="compositionally biased region" description="Low complexity" evidence="1">
    <location>
        <begin position="61"/>
        <end position="75"/>
    </location>
</feature>
<dbReference type="EMBL" id="FQVE01000002">
    <property type="protein sequence ID" value="SHF16481.1"/>
    <property type="molecule type" value="Genomic_DNA"/>
</dbReference>
<dbReference type="PROSITE" id="PS51257">
    <property type="entry name" value="PROKAR_LIPOPROTEIN"/>
    <property type="match status" value="1"/>
</dbReference>
<dbReference type="Proteomes" id="UP000184108">
    <property type="component" value="Unassembled WGS sequence"/>
</dbReference>
<evidence type="ECO:0000256" key="1">
    <source>
        <dbReference type="SAM" id="MobiDB-lite"/>
    </source>
</evidence>
<reference evidence="3" key="1">
    <citation type="submission" date="2016-11" db="EMBL/GenBank/DDBJ databases">
        <authorList>
            <person name="Varghese N."/>
            <person name="Submissions S."/>
        </authorList>
    </citation>
    <scope>NUCLEOTIDE SEQUENCE [LARGE SCALE GENOMIC DNA]</scope>
    <source>
        <strain evidence="3">YR203</strain>
    </source>
</reference>
<evidence type="ECO:0000313" key="3">
    <source>
        <dbReference type="Proteomes" id="UP000184108"/>
    </source>
</evidence>
<feature type="compositionally biased region" description="Basic and acidic residues" evidence="1">
    <location>
        <begin position="84"/>
        <end position="93"/>
    </location>
</feature>
<feature type="region of interest" description="Disordered" evidence="1">
    <location>
        <begin position="40"/>
        <end position="93"/>
    </location>
</feature>
<dbReference type="RefSeq" id="WP_073172420.1">
    <property type="nucleotide sequence ID" value="NZ_FQVE01000002.1"/>
</dbReference>
<organism evidence="2 3">
    <name type="scientific">Chryseobacterium vrystaatense</name>
    <dbReference type="NCBI Taxonomy" id="307480"/>
    <lineage>
        <taxon>Bacteria</taxon>
        <taxon>Pseudomonadati</taxon>
        <taxon>Bacteroidota</taxon>
        <taxon>Flavobacteriia</taxon>
        <taxon>Flavobacteriales</taxon>
        <taxon>Weeksellaceae</taxon>
        <taxon>Chryseobacterium group</taxon>
        <taxon>Chryseobacterium</taxon>
    </lineage>
</organism>
<evidence type="ECO:0000313" key="2">
    <source>
        <dbReference type="EMBL" id="SHF16481.1"/>
    </source>
</evidence>
<dbReference type="AlphaFoldDB" id="A0A1M4ZEQ7"/>
<accession>A0A1M4ZEQ7</accession>
<protein>
    <recommendedName>
        <fullName evidence="4">Lipoprotein</fullName>
    </recommendedName>
</protein>
<proteinExistence type="predicted"/>
<name>A0A1M4ZEQ7_9FLAO</name>
<sequence length="93" mass="9780">MKTKVIFLAAAASVLLYSCSTDRNEDEVVKPVPVAKVEVKPKKINNRGGENSKVGDSLMASPPSSSPSGGIIIKPIDPDPVDGGDPKDVPPRR</sequence>
<evidence type="ECO:0008006" key="4">
    <source>
        <dbReference type="Google" id="ProtNLM"/>
    </source>
</evidence>